<dbReference type="PANTHER" id="PTHR34584">
    <property type="entry name" value="NA(+)/H(+) ANTIPORTER SUBUNIT E1"/>
    <property type="match status" value="1"/>
</dbReference>
<evidence type="ECO:0000256" key="4">
    <source>
        <dbReference type="ARBA" id="ARBA00022692"/>
    </source>
</evidence>
<keyword evidence="4 8" id="KW-0812">Transmembrane</keyword>
<dbReference type="PANTHER" id="PTHR34584:SF1">
    <property type="entry name" value="NA(+)_H(+) ANTIPORTER SUBUNIT E1"/>
    <property type="match status" value="1"/>
</dbReference>
<protein>
    <submittedName>
        <fullName evidence="9">Na+/H+ antiporter subunit E</fullName>
    </submittedName>
</protein>
<name>A0ABV6PCW1_9MICC</name>
<reference evidence="9 10" key="1">
    <citation type="submission" date="2024-09" db="EMBL/GenBank/DDBJ databases">
        <authorList>
            <person name="Sun Q."/>
            <person name="Mori K."/>
        </authorList>
    </citation>
    <scope>NUCLEOTIDE SEQUENCE [LARGE SCALE GENOMIC DNA]</scope>
    <source>
        <strain evidence="9 10">NCAIM B.02604</strain>
    </source>
</reference>
<feature type="transmembrane region" description="Helical" evidence="8">
    <location>
        <begin position="66"/>
        <end position="91"/>
    </location>
</feature>
<evidence type="ECO:0000256" key="7">
    <source>
        <dbReference type="SAM" id="MobiDB-lite"/>
    </source>
</evidence>
<evidence type="ECO:0000256" key="5">
    <source>
        <dbReference type="ARBA" id="ARBA00022989"/>
    </source>
</evidence>
<comment type="similarity">
    <text evidence="2">Belongs to the CPA3 antiporters (TC 2.A.63) subunit E family.</text>
</comment>
<evidence type="ECO:0000256" key="8">
    <source>
        <dbReference type="SAM" id="Phobius"/>
    </source>
</evidence>
<evidence type="ECO:0000256" key="1">
    <source>
        <dbReference type="ARBA" id="ARBA00004651"/>
    </source>
</evidence>
<evidence type="ECO:0000313" key="10">
    <source>
        <dbReference type="Proteomes" id="UP001589862"/>
    </source>
</evidence>
<dbReference type="Pfam" id="PF01899">
    <property type="entry name" value="MNHE"/>
    <property type="match status" value="1"/>
</dbReference>
<dbReference type="RefSeq" id="WP_377460529.1">
    <property type="nucleotide sequence ID" value="NZ_JBHLUB010000032.1"/>
</dbReference>
<keyword evidence="5 8" id="KW-1133">Transmembrane helix</keyword>
<feature type="region of interest" description="Disordered" evidence="7">
    <location>
        <begin position="183"/>
        <end position="207"/>
    </location>
</feature>
<keyword evidence="6 8" id="KW-0472">Membrane</keyword>
<dbReference type="EMBL" id="JBHLUB010000032">
    <property type="protein sequence ID" value="MFC0582956.1"/>
    <property type="molecule type" value="Genomic_DNA"/>
</dbReference>
<evidence type="ECO:0000313" key="9">
    <source>
        <dbReference type="EMBL" id="MFC0582956.1"/>
    </source>
</evidence>
<proteinExistence type="inferred from homology"/>
<accession>A0ABV6PCW1</accession>
<dbReference type="InterPro" id="IPR002758">
    <property type="entry name" value="Cation_antiport_E"/>
</dbReference>
<sequence>MSEYLMDAKKARRSKFYMAAWLTVVWCVLWRDFTIDTILFGLILALVVSWRYKLPPVLLSGRFNVFWALVFIVRMVWKLIVASMNVSWLAISQGPRLQNAVLGVQLRSKDDLVLTAVGHTLALIPGSLVIEVDRSTSTLYLHFMDATNESDVDMFRKDALLTEALIIRAIGMKSEVELVKQEAADRKAGRPVQHDGLPPYQREEHSG</sequence>
<keyword evidence="10" id="KW-1185">Reference proteome</keyword>
<evidence type="ECO:0000256" key="6">
    <source>
        <dbReference type="ARBA" id="ARBA00023136"/>
    </source>
</evidence>
<comment type="caution">
    <text evidence="9">The sequence shown here is derived from an EMBL/GenBank/DDBJ whole genome shotgun (WGS) entry which is preliminary data.</text>
</comment>
<evidence type="ECO:0000256" key="3">
    <source>
        <dbReference type="ARBA" id="ARBA00022475"/>
    </source>
</evidence>
<dbReference type="NCBIfam" id="NF006521">
    <property type="entry name" value="PRK08965.1-5"/>
    <property type="match status" value="1"/>
</dbReference>
<keyword evidence="3" id="KW-1003">Cell membrane</keyword>
<feature type="transmembrane region" description="Helical" evidence="8">
    <location>
        <begin position="21"/>
        <end position="46"/>
    </location>
</feature>
<evidence type="ECO:0000256" key="2">
    <source>
        <dbReference type="ARBA" id="ARBA00006228"/>
    </source>
</evidence>
<organism evidence="9 10">
    <name type="scientific">Micrococcoides hystricis</name>
    <dbReference type="NCBI Taxonomy" id="1572761"/>
    <lineage>
        <taxon>Bacteria</taxon>
        <taxon>Bacillati</taxon>
        <taxon>Actinomycetota</taxon>
        <taxon>Actinomycetes</taxon>
        <taxon>Micrococcales</taxon>
        <taxon>Micrococcaceae</taxon>
        <taxon>Micrococcoides</taxon>
    </lineage>
</organism>
<gene>
    <name evidence="9" type="ORF">ACFFFR_11315</name>
</gene>
<dbReference type="Proteomes" id="UP001589862">
    <property type="component" value="Unassembled WGS sequence"/>
</dbReference>
<comment type="subcellular location">
    <subcellularLocation>
        <location evidence="1">Cell membrane</location>
        <topology evidence="1">Multi-pass membrane protein</topology>
    </subcellularLocation>
</comment>